<sequence>MCIKMGGSQLQMFARIKKNLWVSSGDIDGYWLIRTNLWKLRVSSRVVKIRPESGPGPIKTRPEKNVSPTRKRQL</sequence>
<keyword evidence="2" id="KW-1185">Reference proteome</keyword>
<evidence type="ECO:0000313" key="2">
    <source>
        <dbReference type="Proteomes" id="UP001497535"/>
    </source>
</evidence>
<proteinExistence type="predicted"/>
<name>A0ACB0Y5U7_MELEN</name>
<dbReference type="Proteomes" id="UP001497535">
    <property type="component" value="Unassembled WGS sequence"/>
</dbReference>
<gene>
    <name evidence="1" type="ORF">MENTE1834_LOCUS8105</name>
</gene>
<reference evidence="1" key="1">
    <citation type="submission" date="2023-11" db="EMBL/GenBank/DDBJ databases">
        <authorList>
            <person name="Poullet M."/>
        </authorList>
    </citation>
    <scope>NUCLEOTIDE SEQUENCE</scope>
    <source>
        <strain evidence="1">E1834</strain>
    </source>
</reference>
<protein>
    <submittedName>
        <fullName evidence="1">Uncharacterized protein</fullName>
    </submittedName>
</protein>
<comment type="caution">
    <text evidence="1">The sequence shown here is derived from an EMBL/GenBank/DDBJ whole genome shotgun (WGS) entry which is preliminary data.</text>
</comment>
<dbReference type="EMBL" id="CAVMJV010000007">
    <property type="protein sequence ID" value="CAK5033387.1"/>
    <property type="molecule type" value="Genomic_DNA"/>
</dbReference>
<organism evidence="1 2">
    <name type="scientific">Meloidogyne enterolobii</name>
    <name type="common">Root-knot nematode worm</name>
    <name type="synonym">Meloidogyne mayaguensis</name>
    <dbReference type="NCBI Taxonomy" id="390850"/>
    <lineage>
        <taxon>Eukaryota</taxon>
        <taxon>Metazoa</taxon>
        <taxon>Ecdysozoa</taxon>
        <taxon>Nematoda</taxon>
        <taxon>Chromadorea</taxon>
        <taxon>Rhabditida</taxon>
        <taxon>Tylenchina</taxon>
        <taxon>Tylenchomorpha</taxon>
        <taxon>Tylenchoidea</taxon>
        <taxon>Meloidogynidae</taxon>
        <taxon>Meloidogyninae</taxon>
        <taxon>Meloidogyne</taxon>
    </lineage>
</organism>
<accession>A0ACB0Y5U7</accession>
<evidence type="ECO:0000313" key="1">
    <source>
        <dbReference type="EMBL" id="CAK5033387.1"/>
    </source>
</evidence>